<proteinExistence type="predicted"/>
<name>A0A1I6E6K3_9FIRM</name>
<evidence type="ECO:0000313" key="2">
    <source>
        <dbReference type="Proteomes" id="UP000199584"/>
    </source>
</evidence>
<accession>A0A1I6E6K3</accession>
<keyword evidence="2" id="KW-1185">Reference proteome</keyword>
<sequence length="89" mass="9776">MVMAVTLHLKAGKKIKLVMVLAAALGMAPVILAMAPEKVPVKAPVIGLGSGLIRRKKINRFTFAQVRSYLITAFGRVYPAMQLTRYLHE</sequence>
<evidence type="ECO:0000313" key="1">
    <source>
        <dbReference type="EMBL" id="SFR13287.1"/>
    </source>
</evidence>
<dbReference type="AlphaFoldDB" id="A0A1I6E6K3"/>
<gene>
    <name evidence="1" type="ORF">SAMN05660706_12727</name>
</gene>
<reference evidence="2" key="1">
    <citation type="submission" date="2016-10" db="EMBL/GenBank/DDBJ databases">
        <authorList>
            <person name="Varghese N."/>
            <person name="Submissions S."/>
        </authorList>
    </citation>
    <scope>NUCLEOTIDE SEQUENCE [LARGE SCALE GENOMIC DNA]</scope>
    <source>
        <strain evidence="2">DSM 3669</strain>
    </source>
</reference>
<dbReference type="Proteomes" id="UP000199584">
    <property type="component" value="Unassembled WGS sequence"/>
</dbReference>
<dbReference type="EMBL" id="FOYM01000027">
    <property type="protein sequence ID" value="SFR13287.1"/>
    <property type="molecule type" value="Genomic_DNA"/>
</dbReference>
<protein>
    <submittedName>
        <fullName evidence="1">Uncharacterized protein</fullName>
    </submittedName>
</protein>
<organism evidence="1 2">
    <name type="scientific">Desulfoscipio geothermicus DSM 3669</name>
    <dbReference type="NCBI Taxonomy" id="1121426"/>
    <lineage>
        <taxon>Bacteria</taxon>
        <taxon>Bacillati</taxon>
        <taxon>Bacillota</taxon>
        <taxon>Clostridia</taxon>
        <taxon>Eubacteriales</taxon>
        <taxon>Desulfallaceae</taxon>
        <taxon>Desulfoscipio</taxon>
    </lineage>
</organism>